<protein>
    <submittedName>
        <fullName evidence="2">Uncharacterized protein</fullName>
    </submittedName>
</protein>
<dbReference type="EMBL" id="MVBN01000003">
    <property type="protein sequence ID" value="OOK77462.1"/>
    <property type="molecule type" value="Genomic_DNA"/>
</dbReference>
<evidence type="ECO:0000313" key="3">
    <source>
        <dbReference type="Proteomes" id="UP000188532"/>
    </source>
</evidence>
<proteinExistence type="predicted"/>
<dbReference type="Proteomes" id="UP000188532">
    <property type="component" value="Unassembled WGS sequence"/>
</dbReference>
<dbReference type="EMBL" id="MVBM01000009">
    <property type="protein sequence ID" value="OOK66800.1"/>
    <property type="molecule type" value="Genomic_DNA"/>
</dbReference>
<name>A0A1V3XE60_MYCKA</name>
<comment type="caution">
    <text evidence="2">The sequence shown here is derived from an EMBL/GenBank/DDBJ whole genome shotgun (WGS) entry which is preliminary data.</text>
</comment>
<gene>
    <name evidence="2" type="ORF">BZL29_3046</name>
    <name evidence="1" type="ORF">BZL30_8457</name>
</gene>
<organism evidence="2 3">
    <name type="scientific">Mycobacterium kansasii</name>
    <dbReference type="NCBI Taxonomy" id="1768"/>
    <lineage>
        <taxon>Bacteria</taxon>
        <taxon>Bacillati</taxon>
        <taxon>Actinomycetota</taxon>
        <taxon>Actinomycetes</taxon>
        <taxon>Mycobacteriales</taxon>
        <taxon>Mycobacteriaceae</taxon>
        <taxon>Mycobacterium</taxon>
    </lineage>
</organism>
<evidence type="ECO:0000313" key="1">
    <source>
        <dbReference type="EMBL" id="OOK66800.1"/>
    </source>
</evidence>
<evidence type="ECO:0000313" key="4">
    <source>
        <dbReference type="Proteomes" id="UP000189229"/>
    </source>
</evidence>
<evidence type="ECO:0000313" key="2">
    <source>
        <dbReference type="EMBL" id="OOK77462.1"/>
    </source>
</evidence>
<dbReference type="Proteomes" id="UP000189229">
    <property type="component" value="Unassembled WGS sequence"/>
</dbReference>
<reference evidence="3 4" key="1">
    <citation type="submission" date="2017-02" db="EMBL/GenBank/DDBJ databases">
        <title>Complete genome sequences of Mycobacterium kansasii strains isolated from rhesus macaques.</title>
        <authorList>
            <person name="Panda A."/>
            <person name="Nagaraj S."/>
            <person name="Zhao X."/>
            <person name="Tettelin H."/>
            <person name="Detolla L.J."/>
        </authorList>
    </citation>
    <scope>NUCLEOTIDE SEQUENCE [LARGE SCALE GENOMIC DNA]</scope>
    <source>
        <strain evidence="2 3">11-3469</strain>
        <strain evidence="1 4">11-3813</strain>
    </source>
</reference>
<sequence length="46" mass="4800">MLPPWLVEATKATRFGACEPGPGLMKPGLRCPVLVGDFVRTTASAG</sequence>
<dbReference type="AlphaFoldDB" id="A0A1V3XE60"/>
<accession>A0A1V3XE60</accession>